<name>A0A1Z4VLE6_9GAMM</name>
<dbReference type="InterPro" id="IPR038573">
    <property type="entry name" value="BrnT_sf"/>
</dbReference>
<dbReference type="Gene3D" id="3.10.450.530">
    <property type="entry name" value="Ribonuclease toxin, BrnT, of type II toxin-antitoxin system"/>
    <property type="match status" value="1"/>
</dbReference>
<gene>
    <name evidence="1" type="ORF">FOKN1_0014</name>
</gene>
<protein>
    <recommendedName>
        <fullName evidence="3">BrnT family toxin</fullName>
    </recommendedName>
</protein>
<reference evidence="1 2" key="1">
    <citation type="submission" date="2017-05" db="EMBL/GenBank/DDBJ databases">
        <title>Thiocyanate degradation by Thiohalobacter thiocyanaticus FOKN1.</title>
        <authorList>
            <person name="Oshiki M."/>
            <person name="Fukushima T."/>
            <person name="Kawano S."/>
            <person name="Nakagawa J."/>
        </authorList>
    </citation>
    <scope>NUCLEOTIDE SEQUENCE [LARGE SCALE GENOMIC DNA]</scope>
    <source>
        <strain evidence="1 2">FOKN1</strain>
    </source>
</reference>
<dbReference type="EMBL" id="AP018052">
    <property type="protein sequence ID" value="BAZ92419.1"/>
    <property type="molecule type" value="Genomic_DNA"/>
</dbReference>
<evidence type="ECO:0000313" key="1">
    <source>
        <dbReference type="EMBL" id="BAZ92419.1"/>
    </source>
</evidence>
<organism evidence="1 2">
    <name type="scientific">Thiohalobacter thiocyanaticus</name>
    <dbReference type="NCBI Taxonomy" id="585455"/>
    <lineage>
        <taxon>Bacteria</taxon>
        <taxon>Pseudomonadati</taxon>
        <taxon>Pseudomonadota</taxon>
        <taxon>Gammaproteobacteria</taxon>
        <taxon>Thiohalobacterales</taxon>
        <taxon>Thiohalobacteraceae</taxon>
        <taxon>Thiohalobacter</taxon>
    </lineage>
</organism>
<dbReference type="InterPro" id="IPR007460">
    <property type="entry name" value="BrnT_toxin"/>
</dbReference>
<dbReference type="Proteomes" id="UP000218765">
    <property type="component" value="Chromosome"/>
</dbReference>
<sequence>MAMDGLNFEWDSRKDAANRKKHGVSFEEARTAFFDENARFMADPDHSDEEDRFVLLGLSSQLRLLVVCHCCREEQETIRIISARKASRSERRQYEGFRDA</sequence>
<proteinExistence type="predicted"/>
<evidence type="ECO:0000313" key="2">
    <source>
        <dbReference type="Proteomes" id="UP000218765"/>
    </source>
</evidence>
<dbReference type="Pfam" id="PF04365">
    <property type="entry name" value="BrnT_toxin"/>
    <property type="match status" value="1"/>
</dbReference>
<evidence type="ECO:0008006" key="3">
    <source>
        <dbReference type="Google" id="ProtNLM"/>
    </source>
</evidence>
<accession>A0A1Z4VLE6</accession>
<dbReference type="AlphaFoldDB" id="A0A1Z4VLE6"/>
<dbReference type="KEGG" id="ttc:FOKN1_0014"/>
<keyword evidence="2" id="KW-1185">Reference proteome</keyword>